<keyword evidence="2" id="KW-0472">Membrane</keyword>
<keyword evidence="3" id="KW-0489">Methyltransferase</keyword>
<dbReference type="SUPFAM" id="SSF53335">
    <property type="entry name" value="S-adenosyl-L-methionine-dependent methyltransferases"/>
    <property type="match status" value="1"/>
</dbReference>
<dbReference type="GO" id="GO:0032259">
    <property type="term" value="P:methylation"/>
    <property type="evidence" value="ECO:0007669"/>
    <property type="project" value="UniProtKB-KW"/>
</dbReference>
<feature type="coiled-coil region" evidence="1">
    <location>
        <begin position="305"/>
        <end position="361"/>
    </location>
</feature>
<dbReference type="PANTHER" id="PTHR43861">
    <property type="entry name" value="TRANS-ACONITATE 2-METHYLTRANSFERASE-RELATED"/>
    <property type="match status" value="1"/>
</dbReference>
<organism evidence="3 4">
    <name type="scientific">Mailhella massiliensis</name>
    <dbReference type="NCBI Taxonomy" id="1903261"/>
    <lineage>
        <taxon>Bacteria</taxon>
        <taxon>Pseudomonadati</taxon>
        <taxon>Thermodesulfobacteriota</taxon>
        <taxon>Desulfovibrionia</taxon>
        <taxon>Desulfovibrionales</taxon>
        <taxon>Desulfovibrionaceae</taxon>
        <taxon>Mailhella</taxon>
    </lineage>
</organism>
<keyword evidence="2" id="KW-0812">Transmembrane</keyword>
<dbReference type="EMBL" id="DYZA01000133">
    <property type="protein sequence ID" value="HJD97315.1"/>
    <property type="molecule type" value="Genomic_DNA"/>
</dbReference>
<protein>
    <submittedName>
        <fullName evidence="3">Methyltransferase domain-containing protein</fullName>
    </submittedName>
</protein>
<proteinExistence type="predicted"/>
<evidence type="ECO:0000256" key="2">
    <source>
        <dbReference type="SAM" id="Phobius"/>
    </source>
</evidence>
<feature type="transmembrane region" description="Helical" evidence="2">
    <location>
        <begin position="388"/>
        <end position="406"/>
    </location>
</feature>
<accession>A0A921AWS7</accession>
<dbReference type="AlphaFoldDB" id="A0A921AWS7"/>
<dbReference type="Gene3D" id="3.40.50.150">
    <property type="entry name" value="Vaccinia Virus protein VP39"/>
    <property type="match status" value="1"/>
</dbReference>
<keyword evidence="1" id="KW-0175">Coiled coil</keyword>
<dbReference type="Pfam" id="PF13489">
    <property type="entry name" value="Methyltransf_23"/>
    <property type="match status" value="1"/>
</dbReference>
<reference evidence="3" key="1">
    <citation type="journal article" date="2021" name="PeerJ">
        <title>Extensive microbial diversity within the chicken gut microbiome revealed by metagenomics and culture.</title>
        <authorList>
            <person name="Gilroy R."/>
            <person name="Ravi A."/>
            <person name="Getino M."/>
            <person name="Pursley I."/>
            <person name="Horton D.L."/>
            <person name="Alikhan N.F."/>
            <person name="Baker D."/>
            <person name="Gharbi K."/>
            <person name="Hall N."/>
            <person name="Watson M."/>
            <person name="Adriaenssens E.M."/>
            <person name="Foster-Nyarko E."/>
            <person name="Jarju S."/>
            <person name="Secka A."/>
            <person name="Antonio M."/>
            <person name="Oren A."/>
            <person name="Chaudhuri R.R."/>
            <person name="La Ragione R."/>
            <person name="Hildebrand F."/>
            <person name="Pallen M.J."/>
        </authorList>
    </citation>
    <scope>NUCLEOTIDE SEQUENCE</scope>
    <source>
        <strain evidence="3">ChiGjej2B2-19336</strain>
    </source>
</reference>
<dbReference type="GO" id="GO:0008168">
    <property type="term" value="F:methyltransferase activity"/>
    <property type="evidence" value="ECO:0007669"/>
    <property type="project" value="UniProtKB-KW"/>
</dbReference>
<comment type="caution">
    <text evidence="3">The sequence shown here is derived from an EMBL/GenBank/DDBJ whole genome shotgun (WGS) entry which is preliminary data.</text>
</comment>
<evidence type="ECO:0000313" key="3">
    <source>
        <dbReference type="EMBL" id="HJD97315.1"/>
    </source>
</evidence>
<evidence type="ECO:0000313" key="4">
    <source>
        <dbReference type="Proteomes" id="UP000698963"/>
    </source>
</evidence>
<dbReference type="Proteomes" id="UP000698963">
    <property type="component" value="Unassembled WGS sequence"/>
</dbReference>
<dbReference type="InterPro" id="IPR029063">
    <property type="entry name" value="SAM-dependent_MTases_sf"/>
</dbReference>
<keyword evidence="3" id="KW-0808">Transferase</keyword>
<name>A0A921AWS7_9BACT</name>
<dbReference type="CDD" id="cd02440">
    <property type="entry name" value="AdoMet_MTases"/>
    <property type="match status" value="1"/>
</dbReference>
<dbReference type="RefSeq" id="WP_304122316.1">
    <property type="nucleotide sequence ID" value="NZ_DYZA01000133.1"/>
</dbReference>
<gene>
    <name evidence="3" type="ORF">K8W16_06695</name>
</gene>
<reference evidence="3" key="2">
    <citation type="submission" date="2021-09" db="EMBL/GenBank/DDBJ databases">
        <authorList>
            <person name="Gilroy R."/>
        </authorList>
    </citation>
    <scope>NUCLEOTIDE SEQUENCE</scope>
    <source>
        <strain evidence="3">ChiGjej2B2-19336</strain>
    </source>
</reference>
<evidence type="ECO:0000256" key="1">
    <source>
        <dbReference type="SAM" id="Coils"/>
    </source>
</evidence>
<sequence>MEGGKGALRYRNRIDMTHAFDTHVLEINFIRPESRVLDVGCACGDVGAAVKQYRRCLLYGLEYDADALRVAGETGAYAALSRVDLDTLSGEDFPGYRGFFDHILCGDVLEHLRDPWRVLELLKTYLKPEGSLVASVPNIAHASIKASLLLDDFTYTPMGILDETHIRFFTHKSLAEGLSARGWRVEDCAFTCTQTGGWQPENPFPLLSEEVKHALFDDWHSFVCQYVMKLVPSGEGAEALLARNREKLAVHERNAPPPIRENRAYELSRLGKRSAEIIRELREEIGRVQGCLAQEKARGEELCGLMEAQRAVLEEQGRVMEAQRAAVEEQYREQEAKNAALEELRREGEAQRRALRAGEADIAGLSARCLDLERKQARTRRHKKRYKAAFLLTLAALLAGLGLRLGS</sequence>
<keyword evidence="2" id="KW-1133">Transmembrane helix</keyword>